<dbReference type="GO" id="GO:0000287">
    <property type="term" value="F:magnesium ion binding"/>
    <property type="evidence" value="ECO:0007669"/>
    <property type="project" value="TreeGrafter"/>
</dbReference>
<keyword evidence="3" id="KW-0460">Magnesium</keyword>
<dbReference type="GO" id="GO:0009063">
    <property type="term" value="P:amino acid catabolic process"/>
    <property type="evidence" value="ECO:0007669"/>
    <property type="project" value="InterPro"/>
</dbReference>
<dbReference type="Proteomes" id="UP000001192">
    <property type="component" value="Plasmid pBPHY01"/>
</dbReference>
<dbReference type="InterPro" id="IPR029065">
    <property type="entry name" value="Enolase_C-like"/>
</dbReference>
<name>B2JV21_PARP8</name>
<evidence type="ECO:0000313" key="5">
    <source>
        <dbReference type="EMBL" id="ACC76244.1"/>
    </source>
</evidence>
<evidence type="ECO:0000256" key="3">
    <source>
        <dbReference type="ARBA" id="ARBA00022842"/>
    </source>
</evidence>
<dbReference type="InterPro" id="IPR029017">
    <property type="entry name" value="Enolase-like_N"/>
</dbReference>
<dbReference type="RefSeq" id="WP_012406400.1">
    <property type="nucleotide sequence ID" value="NC_010625.1"/>
</dbReference>
<dbReference type="PANTHER" id="PTHR13794">
    <property type="entry name" value="ENOLASE SUPERFAMILY, MANDELATE RACEMASE"/>
    <property type="match status" value="1"/>
</dbReference>
<keyword evidence="6" id="KW-1185">Reference proteome</keyword>
<feature type="domain" description="Mandelate racemase/muconate lactonizing enzyme C-terminal" evidence="4">
    <location>
        <begin position="157"/>
        <end position="254"/>
    </location>
</feature>
<dbReference type="SUPFAM" id="SSF54826">
    <property type="entry name" value="Enolase N-terminal domain-like"/>
    <property type="match status" value="1"/>
</dbReference>
<dbReference type="SUPFAM" id="SSF51604">
    <property type="entry name" value="Enolase C-terminal domain-like"/>
    <property type="match status" value="1"/>
</dbReference>
<dbReference type="InterPro" id="IPR013342">
    <property type="entry name" value="Mandelate_racemase_C"/>
</dbReference>
<dbReference type="SFLD" id="SFLDS00001">
    <property type="entry name" value="Enolase"/>
    <property type="match status" value="1"/>
</dbReference>
<dbReference type="Pfam" id="PF02746">
    <property type="entry name" value="MR_MLE_N"/>
    <property type="match status" value="1"/>
</dbReference>
<dbReference type="OrthoDB" id="8609034at2"/>
<dbReference type="InterPro" id="IPR018110">
    <property type="entry name" value="Mandel_Rmase/mucon_lact_enz_CS"/>
</dbReference>
<dbReference type="GO" id="GO:0016836">
    <property type="term" value="F:hydro-lyase activity"/>
    <property type="evidence" value="ECO:0007669"/>
    <property type="project" value="TreeGrafter"/>
</dbReference>
<dbReference type="Gene3D" id="3.20.20.120">
    <property type="entry name" value="Enolase-like C-terminal domain"/>
    <property type="match status" value="1"/>
</dbReference>
<evidence type="ECO:0000256" key="1">
    <source>
        <dbReference type="ARBA" id="ARBA00001946"/>
    </source>
</evidence>
<evidence type="ECO:0000259" key="4">
    <source>
        <dbReference type="SMART" id="SM00922"/>
    </source>
</evidence>
<dbReference type="InterPro" id="IPR036849">
    <property type="entry name" value="Enolase-like_C_sf"/>
</dbReference>
<geneLocation type="plasmid" evidence="5 6">
    <name>pBPHY01</name>
</geneLocation>
<dbReference type="AlphaFoldDB" id="B2JV21"/>
<protein>
    <submittedName>
        <fullName evidence="5">Mandelate racemase/muconate lactonizing protein</fullName>
    </submittedName>
</protein>
<dbReference type="CDD" id="cd03328">
    <property type="entry name" value="MR_like_3"/>
    <property type="match status" value="1"/>
</dbReference>
<dbReference type="SFLD" id="SFLDG00179">
    <property type="entry name" value="mandelate_racemase"/>
    <property type="match status" value="1"/>
</dbReference>
<gene>
    <name evidence="5" type="ordered locus">Bphy_7246</name>
</gene>
<dbReference type="GO" id="GO:0016052">
    <property type="term" value="P:carbohydrate catabolic process"/>
    <property type="evidence" value="ECO:0007669"/>
    <property type="project" value="TreeGrafter"/>
</dbReference>
<sequence length="380" mass="41392">MHDVVPPSSTYSTDRFAAPITRIAADAYTIPTDAPEADGTFEWHSTTLIVAEVDAADVTGIGYTYSDACVATLIRQTLAEVLLSEDASQLARLWLRMQRRVRNIGRDGVAATAISALDCALWDLHAKRLNLPLVKLLGQARDTVPVYGSGGFTTYTDSQMREQLRAWAHRDGCRWVKIKIGSEPERDPARVRIAREAIGSNVGLFVDANGAFDSKTALRHAEQFAQYGVQWFEEPVSSDDLAGLHAVRRAAPSGMNIAAGEYGYTSDYFRRMLDACAVDVLQADASRCGGITGFMQAAHLANAFHVPLSAHCAPALHLHVAAAVPGLCHQEWFHDHARIESMLFDGAPRVADGCIAPDCTRPGCGLELKRQDARRFAVDT</sequence>
<dbReference type="KEGG" id="bph:Bphy_7246"/>
<keyword evidence="5" id="KW-0614">Plasmid</keyword>
<comment type="cofactor">
    <cofactor evidence="1">
        <name>Mg(2+)</name>
        <dbReference type="ChEBI" id="CHEBI:18420"/>
    </cofactor>
</comment>
<dbReference type="Gene3D" id="3.30.390.10">
    <property type="entry name" value="Enolase-like, N-terminal domain"/>
    <property type="match status" value="1"/>
</dbReference>
<dbReference type="PANTHER" id="PTHR13794:SF58">
    <property type="entry name" value="MITOCHONDRIAL ENOLASE SUPERFAMILY MEMBER 1"/>
    <property type="match status" value="1"/>
</dbReference>
<proteinExistence type="predicted"/>
<dbReference type="InterPro" id="IPR046945">
    <property type="entry name" value="RHMD-like"/>
</dbReference>
<reference evidence="6" key="1">
    <citation type="journal article" date="2014" name="Stand. Genomic Sci.">
        <title>Complete genome sequence of Burkholderia phymatum STM815(T), a broad host range and efficient nitrogen-fixing symbiont of Mimosa species.</title>
        <authorList>
            <person name="Moulin L."/>
            <person name="Klonowska A."/>
            <person name="Caroline B."/>
            <person name="Booth K."/>
            <person name="Vriezen J.A."/>
            <person name="Melkonian R."/>
            <person name="James E.K."/>
            <person name="Young J.P."/>
            <person name="Bena G."/>
            <person name="Hauser L."/>
            <person name="Land M."/>
            <person name="Kyrpides N."/>
            <person name="Bruce D."/>
            <person name="Chain P."/>
            <person name="Copeland A."/>
            <person name="Pitluck S."/>
            <person name="Woyke T."/>
            <person name="Lizotte-Waniewski M."/>
            <person name="Bristow J."/>
            <person name="Riley M."/>
        </authorList>
    </citation>
    <scope>NUCLEOTIDE SEQUENCE [LARGE SCALE GENOMIC DNA]</scope>
    <source>
        <strain evidence="6">DSM 17167 / CIP 108236 / LMG 21445 / STM815</strain>
        <plasmid evidence="6">Plasmid pBPHY01</plasmid>
    </source>
</reference>
<evidence type="ECO:0000313" key="6">
    <source>
        <dbReference type="Proteomes" id="UP000001192"/>
    </source>
</evidence>
<accession>B2JV21</accession>
<dbReference type="Pfam" id="PF13378">
    <property type="entry name" value="MR_MLE_C"/>
    <property type="match status" value="1"/>
</dbReference>
<dbReference type="InterPro" id="IPR013341">
    <property type="entry name" value="Mandelate_racemase_N_dom"/>
</dbReference>
<evidence type="ECO:0000256" key="2">
    <source>
        <dbReference type="ARBA" id="ARBA00022723"/>
    </source>
</evidence>
<dbReference type="EMBL" id="CP001045">
    <property type="protein sequence ID" value="ACC76244.1"/>
    <property type="molecule type" value="Genomic_DNA"/>
</dbReference>
<dbReference type="PROSITE" id="PS00908">
    <property type="entry name" value="MR_MLE_1"/>
    <property type="match status" value="1"/>
</dbReference>
<dbReference type="SMART" id="SM00922">
    <property type="entry name" value="MR_MLE"/>
    <property type="match status" value="1"/>
</dbReference>
<dbReference type="HOGENOM" id="CLU_030273_3_1_4"/>
<keyword evidence="2" id="KW-0479">Metal-binding</keyword>
<organism evidence="5 6">
    <name type="scientific">Paraburkholderia phymatum (strain DSM 17167 / CIP 108236 / LMG 21445 / STM815)</name>
    <name type="common">Burkholderia phymatum</name>
    <dbReference type="NCBI Taxonomy" id="391038"/>
    <lineage>
        <taxon>Bacteria</taxon>
        <taxon>Pseudomonadati</taxon>
        <taxon>Pseudomonadota</taxon>
        <taxon>Betaproteobacteria</taxon>
        <taxon>Burkholderiales</taxon>
        <taxon>Burkholderiaceae</taxon>
        <taxon>Paraburkholderia</taxon>
    </lineage>
</organism>